<organism evidence="1 2">
    <name type="scientific">Phialocephala subalpina</name>
    <dbReference type="NCBI Taxonomy" id="576137"/>
    <lineage>
        <taxon>Eukaryota</taxon>
        <taxon>Fungi</taxon>
        <taxon>Dikarya</taxon>
        <taxon>Ascomycota</taxon>
        <taxon>Pezizomycotina</taxon>
        <taxon>Leotiomycetes</taxon>
        <taxon>Helotiales</taxon>
        <taxon>Mollisiaceae</taxon>
        <taxon>Phialocephala</taxon>
        <taxon>Phialocephala fortinii species complex</taxon>
    </lineage>
</organism>
<dbReference type="OrthoDB" id="3539058at2759"/>
<name>A0A1L7WZJ0_9HELO</name>
<accession>A0A1L7WZJ0</accession>
<protein>
    <recommendedName>
        <fullName evidence="3">F-box domain-containing protein</fullName>
    </recommendedName>
</protein>
<dbReference type="Proteomes" id="UP000184330">
    <property type="component" value="Unassembled WGS sequence"/>
</dbReference>
<evidence type="ECO:0008006" key="3">
    <source>
        <dbReference type="Google" id="ProtNLM"/>
    </source>
</evidence>
<dbReference type="EMBL" id="FJOG01000011">
    <property type="protein sequence ID" value="CZR58182.1"/>
    <property type="molecule type" value="Genomic_DNA"/>
</dbReference>
<gene>
    <name evidence="1" type="ORF">PAC_08073</name>
</gene>
<dbReference type="AlphaFoldDB" id="A0A1L7WZJ0"/>
<dbReference type="InterPro" id="IPR038883">
    <property type="entry name" value="AN11006-like"/>
</dbReference>
<reference evidence="1 2" key="1">
    <citation type="submission" date="2016-03" db="EMBL/GenBank/DDBJ databases">
        <authorList>
            <person name="Ploux O."/>
        </authorList>
    </citation>
    <scope>NUCLEOTIDE SEQUENCE [LARGE SCALE GENOMIC DNA]</scope>
    <source>
        <strain evidence="1 2">UAMH 11012</strain>
    </source>
</reference>
<dbReference type="PANTHER" id="PTHR42085:SF2">
    <property type="entry name" value="F-BOX DOMAIN-CONTAINING PROTEIN"/>
    <property type="match status" value="1"/>
</dbReference>
<proteinExistence type="predicted"/>
<dbReference type="PANTHER" id="PTHR42085">
    <property type="entry name" value="F-BOX DOMAIN-CONTAINING PROTEIN"/>
    <property type="match status" value="1"/>
</dbReference>
<evidence type="ECO:0000313" key="2">
    <source>
        <dbReference type="Proteomes" id="UP000184330"/>
    </source>
</evidence>
<keyword evidence="2" id="KW-1185">Reference proteome</keyword>
<sequence length="292" mass="33160">MDTFMATCHRLLGQRLSNPASPNQAEDSDTPPFNFLALPLDLRLEIYICINDRYTSRPWESPLYPFLSVNQQVRVEVGQIFYRASGFVFTSPSRCMSFLNITATHLHLLNSLTISVPDGDTHSLEPIFRKLVEANAPVDTLVLDLQCRASKHSKSGEWGLVREEVGAVALSEARERAQNLEKIYERSVRHKTDISEGASFAEDPRGLWLGKLETVRFLSIDGNPFGDWKTEFELGVLTVHARMFEIAKTEGQMTLQKPAWYGRWGDWYWFGSAELVKRNSLPESMLSLISVM</sequence>
<evidence type="ECO:0000313" key="1">
    <source>
        <dbReference type="EMBL" id="CZR58182.1"/>
    </source>
</evidence>